<organism evidence="1 2">
    <name type="scientific">Cupriavidus necator</name>
    <name type="common">Alcaligenes eutrophus</name>
    <name type="synonym">Ralstonia eutropha</name>
    <dbReference type="NCBI Taxonomy" id="106590"/>
    <lineage>
        <taxon>Bacteria</taxon>
        <taxon>Pseudomonadati</taxon>
        <taxon>Pseudomonadota</taxon>
        <taxon>Betaproteobacteria</taxon>
        <taxon>Burkholderiales</taxon>
        <taxon>Burkholderiaceae</taxon>
        <taxon>Cupriavidus</taxon>
    </lineage>
</organism>
<dbReference type="Proteomes" id="UP000253501">
    <property type="component" value="Unassembled WGS sequence"/>
</dbReference>
<dbReference type="AlphaFoldDB" id="A0A367PRN1"/>
<protein>
    <submittedName>
        <fullName evidence="1">Uncharacterized protein</fullName>
    </submittedName>
</protein>
<sequence length="443" mass="50280">MQTVKVTASDVFAGEDVEMTLPANSGSWTNYRFGKAQMMCFANEESGYSMYLHFDLHLWPFGAWVFNFEAEVDGMWGQLENARRDIFAAGLICDDEGHQFKVDQLFDCLVDLTDQECLAVLTRVQAAMLPCYAQESWMSVQWLVAMWQCLLSRWKGRVLEAVTTLVDLASICPLADTNPSWMLQHSAGALMPEIYAMEASVYRQASQRPYPLVEALRAASDVSEQYPSVFPHLIHVAAASGFSNFQEIVRGARPYAFHLEKYIEALRQTSSSLEDAFKLEDANFRPANGDWLGPAHYRFAMRALETAYENSLGGNEIHRGQAIGLCRFLIQKFPSFRQDYPRRLAGKAPHIIPWPDKDDDEVHADVAQKRQNLQQIAHLLSLLAFHCRLGARNATRLEDFITLLGSSTIPVELCLTYLLQVGEAVFAYYFLLWEFVQKAEDIR</sequence>
<name>A0A367PRN1_CUPNE</name>
<proteinExistence type="predicted"/>
<gene>
    <name evidence="1" type="ORF">DDK22_01025</name>
</gene>
<reference evidence="1 2" key="1">
    <citation type="submission" date="2018-04" db="EMBL/GenBank/DDBJ databases">
        <title>Cupriavidus necator CR12 genome sequencing and assembly.</title>
        <authorList>
            <person name="Ben Fekih I."/>
            <person name="Mazhar H.S."/>
            <person name="Bello S.K."/>
            <person name="Rensing C."/>
        </authorList>
    </citation>
    <scope>NUCLEOTIDE SEQUENCE [LARGE SCALE GENOMIC DNA]</scope>
    <source>
        <strain evidence="1 2">CR12</strain>
    </source>
</reference>
<comment type="caution">
    <text evidence="1">The sequence shown here is derived from an EMBL/GenBank/DDBJ whole genome shotgun (WGS) entry which is preliminary data.</text>
</comment>
<accession>A0A367PRN1</accession>
<evidence type="ECO:0000313" key="2">
    <source>
        <dbReference type="Proteomes" id="UP000253501"/>
    </source>
</evidence>
<dbReference type="EMBL" id="QDHA01000003">
    <property type="protein sequence ID" value="RCJ10273.1"/>
    <property type="molecule type" value="Genomic_DNA"/>
</dbReference>
<evidence type="ECO:0000313" key="1">
    <source>
        <dbReference type="EMBL" id="RCJ10273.1"/>
    </source>
</evidence>